<organism evidence="5 6">
    <name type="scientific">Vanilla planifolia</name>
    <name type="common">Vanilla</name>
    <dbReference type="NCBI Taxonomy" id="51239"/>
    <lineage>
        <taxon>Eukaryota</taxon>
        <taxon>Viridiplantae</taxon>
        <taxon>Streptophyta</taxon>
        <taxon>Embryophyta</taxon>
        <taxon>Tracheophyta</taxon>
        <taxon>Spermatophyta</taxon>
        <taxon>Magnoliopsida</taxon>
        <taxon>Liliopsida</taxon>
        <taxon>Asparagales</taxon>
        <taxon>Orchidaceae</taxon>
        <taxon>Vanilloideae</taxon>
        <taxon>Vanilleae</taxon>
        <taxon>Vanilla</taxon>
    </lineage>
</organism>
<dbReference type="PANTHER" id="PTHR31218">
    <property type="entry name" value="WAT1-RELATED PROTEIN"/>
    <property type="match status" value="1"/>
</dbReference>
<dbReference type="AlphaFoldDB" id="A0A835VLU5"/>
<evidence type="ECO:0008006" key="7">
    <source>
        <dbReference type="Google" id="ProtNLM"/>
    </source>
</evidence>
<evidence type="ECO:0000256" key="1">
    <source>
        <dbReference type="ARBA" id="ARBA00022692"/>
    </source>
</evidence>
<evidence type="ECO:0000313" key="6">
    <source>
        <dbReference type="Proteomes" id="UP000639772"/>
    </source>
</evidence>
<keyword evidence="1 4" id="KW-0812">Transmembrane</keyword>
<proteinExistence type="predicted"/>
<evidence type="ECO:0000313" key="5">
    <source>
        <dbReference type="EMBL" id="KAG0503722.1"/>
    </source>
</evidence>
<accession>A0A835VLU5</accession>
<name>A0A835VLU5_VANPL</name>
<keyword evidence="2 4" id="KW-1133">Transmembrane helix</keyword>
<feature type="transmembrane region" description="Helical" evidence="4">
    <location>
        <begin position="40"/>
        <end position="59"/>
    </location>
</feature>
<sequence>MQIKETKYKNIILKKNIPFCDMPNLKDGLRCKAAQKAKPYAAMLMLNLGFAGMYVLSSATLKDGMNQNVLIVYRNVFAAAAIAPFALYSYSFFGF</sequence>
<dbReference type="GO" id="GO:0022857">
    <property type="term" value="F:transmembrane transporter activity"/>
    <property type="evidence" value="ECO:0007669"/>
    <property type="project" value="InterPro"/>
</dbReference>
<dbReference type="InterPro" id="IPR030184">
    <property type="entry name" value="WAT1-related"/>
</dbReference>
<dbReference type="GO" id="GO:0016020">
    <property type="term" value="C:membrane"/>
    <property type="evidence" value="ECO:0007669"/>
    <property type="project" value="InterPro"/>
</dbReference>
<dbReference type="OrthoDB" id="1728340at2759"/>
<dbReference type="Proteomes" id="UP000639772">
    <property type="component" value="Chromosome 1"/>
</dbReference>
<gene>
    <name evidence="5" type="ORF">HPP92_003794</name>
</gene>
<evidence type="ECO:0000256" key="2">
    <source>
        <dbReference type="ARBA" id="ARBA00022989"/>
    </source>
</evidence>
<evidence type="ECO:0000256" key="4">
    <source>
        <dbReference type="SAM" id="Phobius"/>
    </source>
</evidence>
<reference evidence="5 6" key="1">
    <citation type="journal article" date="2020" name="Nat. Food">
        <title>A phased Vanilla planifolia genome enables genetic improvement of flavour and production.</title>
        <authorList>
            <person name="Hasing T."/>
            <person name="Tang H."/>
            <person name="Brym M."/>
            <person name="Khazi F."/>
            <person name="Huang T."/>
            <person name="Chambers A.H."/>
        </authorList>
    </citation>
    <scope>NUCLEOTIDE SEQUENCE [LARGE SCALE GENOMIC DNA]</scope>
    <source>
        <tissue evidence="5">Leaf</tissue>
    </source>
</reference>
<comment type="caution">
    <text evidence="5">The sequence shown here is derived from an EMBL/GenBank/DDBJ whole genome shotgun (WGS) entry which is preliminary data.</text>
</comment>
<keyword evidence="3 4" id="KW-0472">Membrane</keyword>
<evidence type="ECO:0000256" key="3">
    <source>
        <dbReference type="ARBA" id="ARBA00023136"/>
    </source>
</evidence>
<dbReference type="EMBL" id="JADCNM010000001">
    <property type="protein sequence ID" value="KAG0503722.1"/>
    <property type="molecule type" value="Genomic_DNA"/>
</dbReference>
<protein>
    <recommendedName>
        <fullName evidence="7">WAT1-related protein</fullName>
    </recommendedName>
</protein>
<feature type="transmembrane region" description="Helical" evidence="4">
    <location>
        <begin position="71"/>
        <end position="93"/>
    </location>
</feature>